<reference evidence="1" key="1">
    <citation type="journal article" date="2014" name="PLoS Genet.">
        <title>The Genome of Spironucleus salmonicida Highlights a Fish Pathogen Adapted to Fluctuating Environments.</title>
        <authorList>
            <person name="Xu F."/>
            <person name="Jerlstrom-Hultqvist J."/>
            <person name="Einarsson E."/>
            <person name="Astvaldsson A."/>
            <person name="Svard S.G."/>
            <person name="Andersson J.O."/>
        </authorList>
    </citation>
    <scope>NUCLEOTIDE SEQUENCE</scope>
    <source>
        <strain evidence="1">ATCC 50377</strain>
    </source>
</reference>
<protein>
    <submittedName>
        <fullName evidence="1">Uncharacterized protein</fullName>
    </submittedName>
</protein>
<dbReference type="Proteomes" id="UP000018208">
    <property type="component" value="Unassembled WGS sequence"/>
</dbReference>
<dbReference type="EMBL" id="AUWU02000006">
    <property type="protein sequence ID" value="KAH0571859.1"/>
    <property type="molecule type" value="Genomic_DNA"/>
</dbReference>
<comment type="caution">
    <text evidence="1">The sequence shown here is derived from an EMBL/GenBank/DDBJ whole genome shotgun (WGS) entry which is preliminary data.</text>
</comment>
<proteinExistence type="predicted"/>
<evidence type="ECO:0000313" key="3">
    <source>
        <dbReference type="Proteomes" id="UP000018208"/>
    </source>
</evidence>
<dbReference type="KEGG" id="ssao:94300078"/>
<keyword evidence="3" id="KW-1185">Reference proteome</keyword>
<dbReference type="AlphaFoldDB" id="A0A9P8LP06"/>
<name>A0A9P8LP06_9EUKA</name>
<sequence>MGASKSYVEAMADALSELEKSCDTSDVANSESAIKQLVFCPETKNNTTSFYRDDEANRIDLSPIQSIFSAISLLEGEELIYLSEASAE</sequence>
<accession>A0A9P8LP06</accession>
<reference evidence="1" key="2">
    <citation type="submission" date="2020-12" db="EMBL/GenBank/DDBJ databases">
        <title>New Spironucleus salmonicida genome in near-complete chromosomes.</title>
        <authorList>
            <person name="Xu F."/>
            <person name="Kurt Z."/>
            <person name="Jimenez-Gonzalez A."/>
            <person name="Astvaldsson A."/>
            <person name="Andersson J.O."/>
            <person name="Svard S.G."/>
        </authorList>
    </citation>
    <scope>NUCLEOTIDE SEQUENCE</scope>
    <source>
        <strain evidence="1">ATCC 50377</strain>
    </source>
</reference>
<evidence type="ECO:0000313" key="1">
    <source>
        <dbReference type="EMBL" id="KAH0571859.1"/>
    </source>
</evidence>
<organism evidence="1 3">
    <name type="scientific">Spironucleus salmonicida</name>
    <dbReference type="NCBI Taxonomy" id="348837"/>
    <lineage>
        <taxon>Eukaryota</taxon>
        <taxon>Metamonada</taxon>
        <taxon>Diplomonadida</taxon>
        <taxon>Hexamitidae</taxon>
        <taxon>Hexamitinae</taxon>
        <taxon>Spironucleus</taxon>
    </lineage>
</organism>
<gene>
    <name evidence="1" type="ORF">SS50377_26055</name>
    <name evidence="2" type="ORF">SS50377_26069</name>
</gene>
<dbReference type="RefSeq" id="XP_067762632.1">
    <property type="nucleotide sequence ID" value="XM_067909876.1"/>
</dbReference>
<dbReference type="GeneID" id="94300078"/>
<evidence type="ECO:0000313" key="2">
    <source>
        <dbReference type="EMBL" id="KAH0571872.1"/>
    </source>
</evidence>
<dbReference type="EMBL" id="AUWU02000006">
    <property type="protein sequence ID" value="KAH0571872.1"/>
    <property type="molecule type" value="Genomic_DNA"/>
</dbReference>